<dbReference type="InterPro" id="IPR050316">
    <property type="entry name" value="Tyrosinase/Hemocyanin"/>
</dbReference>
<sequence>MTAWRLVLLAVLVNGVLCMIEEIPLPPDIQGCLDQVHAKTNLTEVVGENVVWRCVHGSLWKKAKENPNNQLSDKALKWFATLINKSVHKDDLQDGRFRVKRQTARLRVRREYRMLSDTERNNFHQALNMLKADTSIPPNRFDSLGLLHQTQGIRSHEGPNFLGWHRLFLIVAENALREKIPTVTIPYWDSTLDAALPDPRASVLFSPEFMGDAIGTVDTGPFRGWRTPIGPLIRHFGQDGYLMNWTSIRDVFTRSRLEEITAPHAVSKYNIEQHHAGPHLWVGGYMSPQALAGYDPIFYLHHSFVDLIWELFRNIQRRGGIDPNTDYPTNITIEGHGGQDQIGFNTFTNRDALSDYYTTTIYSYQLPPTCTTEQPDCGSPYLHCDTSGTSPRCVSITIFDPKPSDLIHENGLPMNGSPRRNRVTKRSTSQIDNGHRNILDEATICKGKNWDQQYTNNYFIDGVIDTNLWAYIPIGIIFKNDVHTVLTSANSSALAVYSKCIDGVPISPHVTIESNGLNYEGMYKEITPVDNDLPMFSTTSFIGVKSPDTNGSEVLISAYDACGRVCQAYCRDRSSNDASLNMPCSGAIRITQDYPLLYGRSASEVAENLFKIPKAGAFPEYQRKEIFLQFYCKQEDWPWKSKFSHL</sequence>
<feature type="signal peptide" evidence="4">
    <location>
        <begin position="1"/>
        <end position="18"/>
    </location>
</feature>
<reference evidence="7 8" key="1">
    <citation type="submission" date="2024-11" db="EMBL/GenBank/DDBJ databases">
        <title>Chromosome-level genome assembly of the freshwater bivalve Anodonta woodiana.</title>
        <authorList>
            <person name="Chen X."/>
        </authorList>
    </citation>
    <scope>NUCLEOTIDE SEQUENCE [LARGE SCALE GENOMIC DNA]</scope>
    <source>
        <strain evidence="7">MN2024</strain>
        <tissue evidence="7">Gills</tissue>
    </source>
</reference>
<dbReference type="Pfam" id="PF00264">
    <property type="entry name" value="Tyrosinase"/>
    <property type="match status" value="1"/>
</dbReference>
<dbReference type="PANTHER" id="PTHR11474:SF126">
    <property type="entry name" value="TYROSINASE-LIKE PROTEIN TYR-1-RELATED"/>
    <property type="match status" value="1"/>
</dbReference>
<gene>
    <name evidence="7" type="ORF">ACJMK2_009980</name>
</gene>
<dbReference type="InterPro" id="IPR008922">
    <property type="entry name" value="Di-copper_centre_dom_sf"/>
</dbReference>
<dbReference type="InterPro" id="IPR002227">
    <property type="entry name" value="Tyrosinase_Cu-bd"/>
</dbReference>
<keyword evidence="1" id="KW-0479">Metal-binding</keyword>
<dbReference type="PROSITE" id="PS00497">
    <property type="entry name" value="TYROSINASE_1"/>
    <property type="match status" value="1"/>
</dbReference>
<evidence type="ECO:0000313" key="7">
    <source>
        <dbReference type="EMBL" id="KAL3859786.1"/>
    </source>
</evidence>
<evidence type="ECO:0000256" key="3">
    <source>
        <dbReference type="SAM" id="MobiDB-lite"/>
    </source>
</evidence>
<evidence type="ECO:0000256" key="4">
    <source>
        <dbReference type="SAM" id="SignalP"/>
    </source>
</evidence>
<comment type="caution">
    <text evidence="7">The sequence shown here is derived from an EMBL/GenBank/DDBJ whole genome shotgun (WGS) entry which is preliminary data.</text>
</comment>
<keyword evidence="4" id="KW-0732">Signal</keyword>
<dbReference type="Gene3D" id="1.10.1280.10">
    <property type="entry name" value="Di-copper center containing domain from catechol oxidase"/>
    <property type="match status" value="1"/>
</dbReference>
<feature type="chain" id="PRO_5044808713" description="Tyrosinase copper-binding domain-containing protein" evidence="4">
    <location>
        <begin position="19"/>
        <end position="646"/>
    </location>
</feature>
<dbReference type="EMBL" id="JBJQND010000012">
    <property type="protein sequence ID" value="KAL3859786.1"/>
    <property type="molecule type" value="Genomic_DNA"/>
</dbReference>
<protein>
    <recommendedName>
        <fullName evidence="5 6">Tyrosinase copper-binding domain-containing protein</fullName>
    </recommendedName>
</protein>
<proteinExistence type="predicted"/>
<dbReference type="PANTHER" id="PTHR11474">
    <property type="entry name" value="TYROSINASE FAMILY MEMBER"/>
    <property type="match status" value="1"/>
</dbReference>
<feature type="region of interest" description="Disordered" evidence="3">
    <location>
        <begin position="407"/>
        <end position="429"/>
    </location>
</feature>
<dbReference type="PROSITE" id="PS00498">
    <property type="entry name" value="TYROSINASE_2"/>
    <property type="match status" value="1"/>
</dbReference>
<feature type="domain" description="Tyrosinase copper-binding" evidence="6">
    <location>
        <begin position="295"/>
        <end position="306"/>
    </location>
</feature>
<dbReference type="SUPFAM" id="SSF48056">
    <property type="entry name" value="Di-copper centre-containing domain"/>
    <property type="match status" value="1"/>
</dbReference>
<evidence type="ECO:0000256" key="2">
    <source>
        <dbReference type="ARBA" id="ARBA00023008"/>
    </source>
</evidence>
<dbReference type="Proteomes" id="UP001634394">
    <property type="component" value="Unassembled WGS sequence"/>
</dbReference>
<dbReference type="PRINTS" id="PR00092">
    <property type="entry name" value="TYROSINASE"/>
</dbReference>
<keyword evidence="8" id="KW-1185">Reference proteome</keyword>
<dbReference type="GO" id="GO:0046872">
    <property type="term" value="F:metal ion binding"/>
    <property type="evidence" value="ECO:0007669"/>
    <property type="project" value="UniProtKB-KW"/>
</dbReference>
<dbReference type="AlphaFoldDB" id="A0ABD3VFH0"/>
<accession>A0ABD3VFH0</accession>
<evidence type="ECO:0000259" key="6">
    <source>
        <dbReference type="PROSITE" id="PS00498"/>
    </source>
</evidence>
<evidence type="ECO:0000259" key="5">
    <source>
        <dbReference type="PROSITE" id="PS00497"/>
    </source>
</evidence>
<evidence type="ECO:0000256" key="1">
    <source>
        <dbReference type="ARBA" id="ARBA00022723"/>
    </source>
</evidence>
<organism evidence="7 8">
    <name type="scientific">Sinanodonta woodiana</name>
    <name type="common">Chinese pond mussel</name>
    <name type="synonym">Anodonta woodiana</name>
    <dbReference type="NCBI Taxonomy" id="1069815"/>
    <lineage>
        <taxon>Eukaryota</taxon>
        <taxon>Metazoa</taxon>
        <taxon>Spiralia</taxon>
        <taxon>Lophotrochozoa</taxon>
        <taxon>Mollusca</taxon>
        <taxon>Bivalvia</taxon>
        <taxon>Autobranchia</taxon>
        <taxon>Heteroconchia</taxon>
        <taxon>Palaeoheterodonta</taxon>
        <taxon>Unionida</taxon>
        <taxon>Unionoidea</taxon>
        <taxon>Unionidae</taxon>
        <taxon>Unioninae</taxon>
        <taxon>Sinanodonta</taxon>
    </lineage>
</organism>
<name>A0ABD3VFH0_SINWO</name>
<keyword evidence="2" id="KW-0186">Copper</keyword>
<feature type="domain" description="Tyrosinase copper-binding" evidence="5">
    <location>
        <begin position="156"/>
        <end position="173"/>
    </location>
</feature>
<evidence type="ECO:0000313" key="8">
    <source>
        <dbReference type="Proteomes" id="UP001634394"/>
    </source>
</evidence>